<evidence type="ECO:0000313" key="5">
    <source>
        <dbReference type="EMBL" id="ATL29408.1"/>
    </source>
</evidence>
<dbReference type="Gene3D" id="1.10.10.10">
    <property type="entry name" value="Winged helix-like DNA-binding domain superfamily/Winged helix DNA-binding domain"/>
    <property type="match status" value="1"/>
</dbReference>
<evidence type="ECO:0000259" key="4">
    <source>
        <dbReference type="PROSITE" id="PS50921"/>
    </source>
</evidence>
<dbReference type="SMART" id="SM01012">
    <property type="entry name" value="ANTAR"/>
    <property type="match status" value="1"/>
</dbReference>
<dbReference type="RefSeq" id="WP_098243918.1">
    <property type="nucleotide sequence ID" value="NZ_CP022685.1"/>
</dbReference>
<proteinExistence type="predicted"/>
<evidence type="ECO:0000313" key="6">
    <source>
        <dbReference type="Proteomes" id="UP000221011"/>
    </source>
</evidence>
<feature type="compositionally biased region" description="Basic and acidic residues" evidence="3">
    <location>
        <begin position="1"/>
        <end position="14"/>
    </location>
</feature>
<dbReference type="Gene3D" id="3.30.450.40">
    <property type="match status" value="1"/>
</dbReference>
<evidence type="ECO:0000256" key="3">
    <source>
        <dbReference type="SAM" id="MobiDB-lite"/>
    </source>
</evidence>
<dbReference type="Pfam" id="PF03861">
    <property type="entry name" value="ANTAR"/>
    <property type="match status" value="1"/>
</dbReference>
<dbReference type="GO" id="GO:0003723">
    <property type="term" value="F:RNA binding"/>
    <property type="evidence" value="ECO:0007669"/>
    <property type="project" value="InterPro"/>
</dbReference>
<dbReference type="PROSITE" id="PS50921">
    <property type="entry name" value="ANTAR"/>
    <property type="match status" value="1"/>
</dbReference>
<dbReference type="SUPFAM" id="SSF55781">
    <property type="entry name" value="GAF domain-like"/>
    <property type="match status" value="1"/>
</dbReference>
<evidence type="ECO:0000256" key="1">
    <source>
        <dbReference type="ARBA" id="ARBA00023015"/>
    </source>
</evidence>
<dbReference type="InterPro" id="IPR036388">
    <property type="entry name" value="WH-like_DNA-bd_sf"/>
</dbReference>
<keyword evidence="6" id="KW-1185">Reference proteome</keyword>
<dbReference type="Proteomes" id="UP000221011">
    <property type="component" value="Chromosome"/>
</dbReference>
<dbReference type="AlphaFoldDB" id="A0A291QCV4"/>
<organism evidence="5 6">
    <name type="scientific">Streptomyces formicae</name>
    <dbReference type="NCBI Taxonomy" id="1616117"/>
    <lineage>
        <taxon>Bacteria</taxon>
        <taxon>Bacillati</taxon>
        <taxon>Actinomycetota</taxon>
        <taxon>Actinomycetes</taxon>
        <taxon>Kitasatosporales</taxon>
        <taxon>Streptomycetaceae</taxon>
        <taxon>Streptomyces</taxon>
    </lineage>
</organism>
<sequence length="283" mass="29833">MRAEHPGGDDRGAEPEPESLSDSAEWRRITDVLTAAAVDVDVRQVPAALCRACVELLPISGVSVSITAGSSVRTLWCASDDTAARLAEAQYTLGDGPCQSALELAAPVLAGDLTQGPDARKWPVFAVQAVELGVLATFSLPLGSGALAIGTLDLYRASVGALSRRDLGIAMMIKDAMTFAVLNLGNGSQESTDTDGGGVASWVEAAEADRTEVHQAVGMVMIQLGTGPEQALDYLRAHAFAQGQTVSEAAQSVIDRRFTFQRQASTDDDRPDGRSRGTFEEER</sequence>
<feature type="domain" description="ANTAR" evidence="4">
    <location>
        <begin position="193"/>
        <end position="254"/>
    </location>
</feature>
<gene>
    <name evidence="5" type="ORF">KY5_4390</name>
</gene>
<dbReference type="KEGG" id="sfk:KY5_4390"/>
<feature type="region of interest" description="Disordered" evidence="3">
    <location>
        <begin position="1"/>
        <end position="25"/>
    </location>
</feature>
<accession>A0A291QCV4</accession>
<reference evidence="5 6" key="1">
    <citation type="submission" date="2017-08" db="EMBL/GenBank/DDBJ databases">
        <title>Complete Genome Sequence of Streptomyces formicae KY5, the formicamycin producer.</title>
        <authorList>
            <person name="Holmes N.A."/>
            <person name="Devine R."/>
            <person name="Qin Z."/>
            <person name="Seipke R.F."/>
            <person name="Wilkinson B."/>
            <person name="Hutchings M.I."/>
        </authorList>
    </citation>
    <scope>NUCLEOTIDE SEQUENCE [LARGE SCALE GENOMIC DNA]</scope>
    <source>
        <strain evidence="5 6">KY5</strain>
    </source>
</reference>
<name>A0A291QCV4_9ACTN</name>
<protein>
    <recommendedName>
        <fullName evidence="4">ANTAR domain-containing protein</fullName>
    </recommendedName>
</protein>
<keyword evidence="1" id="KW-0805">Transcription regulation</keyword>
<dbReference type="EMBL" id="CP022685">
    <property type="protein sequence ID" value="ATL29408.1"/>
    <property type="molecule type" value="Genomic_DNA"/>
</dbReference>
<evidence type="ECO:0000256" key="2">
    <source>
        <dbReference type="ARBA" id="ARBA00023163"/>
    </source>
</evidence>
<feature type="region of interest" description="Disordered" evidence="3">
    <location>
        <begin position="259"/>
        <end position="283"/>
    </location>
</feature>
<dbReference type="InterPro" id="IPR005561">
    <property type="entry name" value="ANTAR"/>
</dbReference>
<dbReference type="InterPro" id="IPR029016">
    <property type="entry name" value="GAF-like_dom_sf"/>
</dbReference>
<feature type="compositionally biased region" description="Basic and acidic residues" evidence="3">
    <location>
        <begin position="265"/>
        <end position="283"/>
    </location>
</feature>
<keyword evidence="2" id="KW-0804">Transcription</keyword>